<dbReference type="EMBL" id="CATOUU010000424">
    <property type="protein sequence ID" value="CAI9929021.1"/>
    <property type="molecule type" value="Genomic_DNA"/>
</dbReference>
<name>A0AA86TUB1_9EUKA</name>
<keyword evidence="1" id="KW-0472">Membrane</keyword>
<feature type="transmembrane region" description="Helical" evidence="1">
    <location>
        <begin position="541"/>
        <end position="562"/>
    </location>
</feature>
<evidence type="ECO:0000313" key="4">
    <source>
        <dbReference type="Proteomes" id="UP001642409"/>
    </source>
</evidence>
<sequence length="594" mass="67106">MFIIFLVSQEIQTYITDIGGIGVLYQPQLTSVVFKYSIPITTEQYTIQTQIDLQIVLESYQSAEIVDEQPIALNAEDVFNISQPCQLFKESRPYVCTDQQSYSQVRVLSTVKNATSFSLINQLTKAWATIIMDITNSEGKTQQILKIESGQKLQQLGFSIYFYQVPTQTFKNQSIITYGDLQSAFYFPYLNVQNGCNNIPTNIITWKRNIGREINAKLNKYVTIPSPFSECSDATPSTEQLSKYDKDFVFANAVENISNIIAMKQDLHQPTVQIEFTSDFVQFIKPQTDVDVSIKLMYDQQQYYLQVKLVASAPMITTQKQLICDFGTYTISSAFINMELTQQFSVFNSSGNCLLDGKYIQIDKSETLWVAGQWYTAVCDSAIHTTILDQCFSGCANDSVYSNNACVPLSCSIYPNNASPNYYSTEHRCVTNAELQFLNVELNPQMPFENQYVNLTVVCVNGVKTIGSPVPCICAEGNKMQNVTNDVIYMCLKNTEYAEPVTEEISITDVVNDISQQVQEVFDEVFSEIKGFLKGLFGKQWITIVVVIIVVIVLIFVTPTLYKMIIKCIRQNQGKRNYGKKQARNIVNSSSLLS</sequence>
<evidence type="ECO:0008006" key="5">
    <source>
        <dbReference type="Google" id="ProtNLM"/>
    </source>
</evidence>
<gene>
    <name evidence="2" type="ORF">HINF_LOCUS16666</name>
    <name evidence="3" type="ORF">HINF_LOCUS18950</name>
</gene>
<dbReference type="AlphaFoldDB" id="A0AA86TUB1"/>
<organism evidence="2">
    <name type="scientific">Hexamita inflata</name>
    <dbReference type="NCBI Taxonomy" id="28002"/>
    <lineage>
        <taxon>Eukaryota</taxon>
        <taxon>Metamonada</taxon>
        <taxon>Diplomonadida</taxon>
        <taxon>Hexamitidae</taxon>
        <taxon>Hexamitinae</taxon>
        <taxon>Hexamita</taxon>
    </lineage>
</organism>
<accession>A0AA86TUB1</accession>
<keyword evidence="1" id="KW-1133">Transmembrane helix</keyword>
<dbReference type="Proteomes" id="UP001642409">
    <property type="component" value="Unassembled WGS sequence"/>
</dbReference>
<reference evidence="2" key="1">
    <citation type="submission" date="2023-06" db="EMBL/GenBank/DDBJ databases">
        <authorList>
            <person name="Kurt Z."/>
        </authorList>
    </citation>
    <scope>NUCLEOTIDE SEQUENCE</scope>
</reference>
<evidence type="ECO:0000256" key="1">
    <source>
        <dbReference type="SAM" id="Phobius"/>
    </source>
</evidence>
<dbReference type="EMBL" id="CAXDID020000049">
    <property type="protein sequence ID" value="CAL6004575.1"/>
    <property type="molecule type" value="Genomic_DNA"/>
</dbReference>
<comment type="caution">
    <text evidence="2">The sequence shown here is derived from an EMBL/GenBank/DDBJ whole genome shotgun (WGS) entry which is preliminary data.</text>
</comment>
<reference evidence="3 4" key="2">
    <citation type="submission" date="2024-07" db="EMBL/GenBank/DDBJ databases">
        <authorList>
            <person name="Akdeniz Z."/>
        </authorList>
    </citation>
    <scope>NUCLEOTIDE SEQUENCE [LARGE SCALE GENOMIC DNA]</scope>
</reference>
<keyword evidence="1" id="KW-0812">Transmembrane</keyword>
<proteinExistence type="predicted"/>
<evidence type="ECO:0000313" key="3">
    <source>
        <dbReference type="EMBL" id="CAL6004575.1"/>
    </source>
</evidence>
<keyword evidence="4" id="KW-1185">Reference proteome</keyword>
<protein>
    <recommendedName>
        <fullName evidence="5">Transmembrane protein</fullName>
    </recommendedName>
</protein>
<evidence type="ECO:0000313" key="2">
    <source>
        <dbReference type="EMBL" id="CAI9929021.1"/>
    </source>
</evidence>